<reference evidence="4" key="1">
    <citation type="journal article" date="2013" name="Science">
        <title>The Amborella genome and the evolution of flowering plants.</title>
        <authorList>
            <consortium name="Amborella Genome Project"/>
        </authorList>
    </citation>
    <scope>NUCLEOTIDE SEQUENCE [LARGE SCALE GENOMIC DNA]</scope>
</reference>
<keyword evidence="4" id="KW-1185">Reference proteome</keyword>
<dbReference type="PANTHER" id="PTHR33463:SF204">
    <property type="entry name" value="NB-ARC DOMAIN-CONTAINING PROTEIN"/>
    <property type="match status" value="1"/>
</dbReference>
<dbReference type="PANTHER" id="PTHR33463">
    <property type="entry name" value="NB-ARC DOMAIN-CONTAINING PROTEIN-RELATED"/>
    <property type="match status" value="1"/>
</dbReference>
<dbReference type="Proteomes" id="UP000017836">
    <property type="component" value="Unassembled WGS sequence"/>
</dbReference>
<dbReference type="EMBL" id="KI395315">
    <property type="protein sequence ID" value="ERM98547.1"/>
    <property type="molecule type" value="Genomic_DNA"/>
</dbReference>
<dbReference type="InterPro" id="IPR050905">
    <property type="entry name" value="Plant_NBS-LRR"/>
</dbReference>
<evidence type="ECO:0000259" key="2">
    <source>
        <dbReference type="Pfam" id="PF23247"/>
    </source>
</evidence>
<feature type="compositionally biased region" description="Polar residues" evidence="1">
    <location>
        <begin position="122"/>
        <end position="145"/>
    </location>
</feature>
<feature type="domain" description="Disease resistance protein At4g27190-like leucine-rich repeats" evidence="2">
    <location>
        <begin position="11"/>
        <end position="78"/>
    </location>
</feature>
<protein>
    <recommendedName>
        <fullName evidence="2">Disease resistance protein At4g27190-like leucine-rich repeats domain-containing protein</fullName>
    </recommendedName>
</protein>
<sequence length="171" mass="18576">MNALIEDEEVGENVLPNLTSLELEILPNLVSLCGDHDLNLQSLKRLTVFKCQRLAVLFTSGMAQHLKILTDMYIKHCEGLKTLIKDEEVGENVLPNLTSLLLRFLPNLTDCGKLKEIGNGGNNKKSGPVSNRTSRSDGTGNNKTSSLRMFGSSIADTMFASSLDACMCGSS</sequence>
<evidence type="ECO:0000256" key="1">
    <source>
        <dbReference type="SAM" id="MobiDB-lite"/>
    </source>
</evidence>
<dbReference type="SUPFAM" id="SSF52047">
    <property type="entry name" value="RNI-like"/>
    <property type="match status" value="1"/>
</dbReference>
<name>W1NRN6_AMBTC</name>
<gene>
    <name evidence="3" type="ORF">AMTR_s01155p00010600</name>
</gene>
<feature type="region of interest" description="Disordered" evidence="1">
    <location>
        <begin position="119"/>
        <end position="145"/>
    </location>
</feature>
<dbReference type="AlphaFoldDB" id="W1NRN6"/>
<dbReference type="Pfam" id="PF23247">
    <property type="entry name" value="LRR_RPS2"/>
    <property type="match status" value="1"/>
</dbReference>
<dbReference type="InterPro" id="IPR057135">
    <property type="entry name" value="At4g27190-like_LRR"/>
</dbReference>
<dbReference type="Gramene" id="ERM98547">
    <property type="protein sequence ID" value="ERM98547"/>
    <property type="gene ID" value="AMTR_s01155p00010600"/>
</dbReference>
<evidence type="ECO:0000313" key="4">
    <source>
        <dbReference type="Proteomes" id="UP000017836"/>
    </source>
</evidence>
<evidence type="ECO:0000313" key="3">
    <source>
        <dbReference type="EMBL" id="ERM98547.1"/>
    </source>
</evidence>
<organism evidence="3 4">
    <name type="scientific">Amborella trichopoda</name>
    <dbReference type="NCBI Taxonomy" id="13333"/>
    <lineage>
        <taxon>Eukaryota</taxon>
        <taxon>Viridiplantae</taxon>
        <taxon>Streptophyta</taxon>
        <taxon>Embryophyta</taxon>
        <taxon>Tracheophyta</taxon>
        <taxon>Spermatophyta</taxon>
        <taxon>Magnoliopsida</taxon>
        <taxon>Amborellales</taxon>
        <taxon>Amborellaceae</taxon>
        <taxon>Amborella</taxon>
    </lineage>
</organism>
<dbReference type="HOGENOM" id="CLU_1564995_0_0_1"/>
<proteinExistence type="predicted"/>
<accession>W1NRN6</accession>